<dbReference type="Proteomes" id="UP000095283">
    <property type="component" value="Unplaced"/>
</dbReference>
<dbReference type="GO" id="GO:0004222">
    <property type="term" value="F:metalloendopeptidase activity"/>
    <property type="evidence" value="ECO:0007669"/>
    <property type="project" value="UniProtKB-UniRule"/>
</dbReference>
<evidence type="ECO:0000256" key="5">
    <source>
        <dbReference type="ARBA" id="ARBA00022685"/>
    </source>
</evidence>
<dbReference type="GO" id="GO:0005576">
    <property type="term" value="C:extracellular region"/>
    <property type="evidence" value="ECO:0007669"/>
    <property type="project" value="UniProtKB-SubCell"/>
</dbReference>
<dbReference type="InterPro" id="IPR024079">
    <property type="entry name" value="MetalloPept_cat_dom_sf"/>
</dbReference>
<keyword evidence="9 13" id="KW-0862">Zinc</keyword>
<dbReference type="CDD" id="cd04280">
    <property type="entry name" value="ZnMc_astacin_like"/>
    <property type="match status" value="1"/>
</dbReference>
<keyword evidence="3" id="KW-0964">Secreted</keyword>
<keyword evidence="5" id="KW-0165">Cleavage on pair of basic residues</keyword>
<organism evidence="16 17">
    <name type="scientific">Heterorhabditis bacteriophora</name>
    <name type="common">Entomopathogenic nematode worm</name>
    <dbReference type="NCBI Taxonomy" id="37862"/>
    <lineage>
        <taxon>Eukaryota</taxon>
        <taxon>Metazoa</taxon>
        <taxon>Ecdysozoa</taxon>
        <taxon>Nematoda</taxon>
        <taxon>Chromadorea</taxon>
        <taxon>Rhabditida</taxon>
        <taxon>Rhabditina</taxon>
        <taxon>Rhabditomorpha</taxon>
        <taxon>Strongyloidea</taxon>
        <taxon>Heterorhabditidae</taxon>
        <taxon>Heterorhabditis</taxon>
    </lineage>
</organism>
<evidence type="ECO:0000256" key="6">
    <source>
        <dbReference type="ARBA" id="ARBA00022723"/>
    </source>
</evidence>
<evidence type="ECO:0000256" key="13">
    <source>
        <dbReference type="PROSITE-ProRule" id="PRU01211"/>
    </source>
</evidence>
<dbReference type="PROSITE" id="PS01186">
    <property type="entry name" value="EGF_2"/>
    <property type="match status" value="1"/>
</dbReference>
<evidence type="ECO:0000256" key="1">
    <source>
        <dbReference type="ARBA" id="ARBA00002657"/>
    </source>
</evidence>
<keyword evidence="4 13" id="KW-0645">Protease</keyword>
<accession>A0A1I7XBJ6</accession>
<evidence type="ECO:0000259" key="15">
    <source>
        <dbReference type="PROSITE" id="PS51864"/>
    </source>
</evidence>
<dbReference type="SUPFAM" id="SSF55486">
    <property type="entry name" value="Metalloproteases ('zincins'), catalytic domain"/>
    <property type="match status" value="1"/>
</dbReference>
<reference evidence="17" key="1">
    <citation type="submission" date="2016-11" db="UniProtKB">
        <authorList>
            <consortium name="WormBaseParasite"/>
        </authorList>
    </citation>
    <scope>IDENTIFICATION</scope>
</reference>
<dbReference type="PRINTS" id="PR00480">
    <property type="entry name" value="ASTACIN"/>
</dbReference>
<keyword evidence="6 13" id="KW-0479">Metal-binding</keyword>
<feature type="binding site" evidence="13">
    <location>
        <position position="377"/>
    </location>
    <ligand>
        <name>Zn(2+)</name>
        <dbReference type="ChEBI" id="CHEBI:29105"/>
        <note>catalytic</note>
    </ligand>
</feature>
<feature type="domain" description="Peptidase M12A" evidence="15">
    <location>
        <begin position="271"/>
        <end position="471"/>
    </location>
</feature>
<evidence type="ECO:0000256" key="7">
    <source>
        <dbReference type="ARBA" id="ARBA00022729"/>
    </source>
</evidence>
<evidence type="ECO:0000313" key="17">
    <source>
        <dbReference type="WBParaSite" id="Hba_14733"/>
    </source>
</evidence>
<comment type="caution">
    <text evidence="13">Lacks conserved residue(s) required for the propagation of feature annotation.</text>
</comment>
<comment type="cofactor">
    <cofactor evidence="13 14">
        <name>Zn(2+)</name>
        <dbReference type="ChEBI" id="CHEBI:29105"/>
    </cofactor>
    <text evidence="13 14">Binds 1 zinc ion per subunit.</text>
</comment>
<evidence type="ECO:0000256" key="9">
    <source>
        <dbReference type="ARBA" id="ARBA00022833"/>
    </source>
</evidence>
<evidence type="ECO:0000313" key="16">
    <source>
        <dbReference type="Proteomes" id="UP000095283"/>
    </source>
</evidence>
<evidence type="ECO:0000256" key="8">
    <source>
        <dbReference type="ARBA" id="ARBA00022801"/>
    </source>
</evidence>
<evidence type="ECO:0000256" key="3">
    <source>
        <dbReference type="ARBA" id="ARBA00022525"/>
    </source>
</evidence>
<dbReference type="WBParaSite" id="Hba_14733">
    <property type="protein sequence ID" value="Hba_14733"/>
    <property type="gene ID" value="Hba_14733"/>
</dbReference>
<dbReference type="AlphaFoldDB" id="A0A1I7XBJ6"/>
<dbReference type="Pfam" id="PF01400">
    <property type="entry name" value="Astacin"/>
    <property type="match status" value="1"/>
</dbReference>
<keyword evidence="8 13" id="KW-0378">Hydrolase</keyword>
<dbReference type="PANTHER" id="PTHR10127">
    <property type="entry name" value="DISCOIDIN, CUB, EGF, LAMININ , AND ZINC METALLOPROTEASE DOMAIN CONTAINING"/>
    <property type="match status" value="1"/>
</dbReference>
<dbReference type="FunFam" id="3.40.390.10:FF:000073">
    <property type="entry name" value="Zinc metalloproteinase"/>
    <property type="match status" value="1"/>
</dbReference>
<feature type="binding site" evidence="13">
    <location>
        <position position="371"/>
    </location>
    <ligand>
        <name>Zn(2+)</name>
        <dbReference type="ChEBI" id="CHEBI:29105"/>
        <note>catalytic</note>
    </ligand>
</feature>
<dbReference type="GO" id="GO:0008270">
    <property type="term" value="F:zinc ion binding"/>
    <property type="evidence" value="ECO:0007669"/>
    <property type="project" value="UniProtKB-UniRule"/>
</dbReference>
<proteinExistence type="predicted"/>
<dbReference type="SMART" id="SM00235">
    <property type="entry name" value="ZnMc"/>
    <property type="match status" value="1"/>
</dbReference>
<keyword evidence="10 13" id="KW-0482">Metalloprotease</keyword>
<keyword evidence="16" id="KW-1185">Reference proteome</keyword>
<dbReference type="InterPro" id="IPR001506">
    <property type="entry name" value="Peptidase_M12A"/>
</dbReference>
<keyword evidence="7" id="KW-0732">Signal</keyword>
<evidence type="ECO:0000256" key="2">
    <source>
        <dbReference type="ARBA" id="ARBA00004613"/>
    </source>
</evidence>
<sequence length="639" mass="72635">MSLMVGECIVDVEGELVTTVRQQILTLSDQKDPPLPVDTRLCAENGIAALKDMKAEPKPIYKIREKSEINDNKPKRISICEKTIELPVPIDIQTRLLVKFVEVRTTTVQIISCIPLYEHVSRVHRLFGQYSSIHHERSPIERPTKTGWDKKERKTVNVNMPSLLLTTLAIALSLQEEQITLLDLIEPTANRRLFDTLSASVANEYEGRKISFDSSKVFNYDEAPVSIKKLNEKYSSYLYEGDMVIHPDRLERMVANTLRIEEEGSRQKRKAFVDSQYPSTIWTQGVPYSLHYSLSSKAKESIMRAIRFWNQETCIEFRPRTTEKQFVEFIGNDDGCWSTVGKDDALGKQVVSIGRGCEHVGFGVTSHELAHALGVFHEQSRYDRDYSVNLNKNVISPNLLFNFAKLNIYGLPYDVGSVMHYTPTEFSSYKSIPALTTVDPNLQQSMGQMEGPSFLDVLVLNQHYRCLARCPRHLTCLNGGYINSRNCNECKCPAGFGGSYCQTVSASFSKGCGGEITVQEAVRRYDITIKQIGARRNKQCVYHLRVCEISLYQNEGSYLFYRFCCQESTQRRIISKTNVVPFIIYSTNNSVTLTFEYTFVDVNARFDADTTQASERAYHILEQHEDATDGVFTSVSKPI</sequence>
<comment type="function">
    <text evidence="1">Metalloprotease.</text>
</comment>
<dbReference type="InterPro" id="IPR006026">
    <property type="entry name" value="Peptidase_Metallo"/>
</dbReference>
<name>A0A1I7XBJ6_HETBA</name>
<dbReference type="InterPro" id="IPR000742">
    <property type="entry name" value="EGF"/>
</dbReference>
<evidence type="ECO:0000256" key="4">
    <source>
        <dbReference type="ARBA" id="ARBA00022670"/>
    </source>
</evidence>
<evidence type="ECO:0000256" key="12">
    <source>
        <dbReference type="ARBA" id="ARBA00023180"/>
    </source>
</evidence>
<dbReference type="PROSITE" id="PS00022">
    <property type="entry name" value="EGF_1"/>
    <property type="match status" value="1"/>
</dbReference>
<comment type="subcellular location">
    <subcellularLocation>
        <location evidence="2">Secreted</location>
    </subcellularLocation>
</comment>
<dbReference type="PROSITE" id="PS51864">
    <property type="entry name" value="ASTACIN"/>
    <property type="match status" value="1"/>
</dbReference>
<dbReference type="InterPro" id="IPR034035">
    <property type="entry name" value="Astacin-like_dom"/>
</dbReference>
<evidence type="ECO:0000256" key="14">
    <source>
        <dbReference type="RuleBase" id="RU361183"/>
    </source>
</evidence>
<protein>
    <recommendedName>
        <fullName evidence="14">Metalloendopeptidase</fullName>
        <ecNumber evidence="14">3.4.24.-</ecNumber>
    </recommendedName>
</protein>
<evidence type="ECO:0000256" key="10">
    <source>
        <dbReference type="ARBA" id="ARBA00023049"/>
    </source>
</evidence>
<keyword evidence="12" id="KW-0325">Glycoprotein</keyword>
<feature type="binding site" evidence="13">
    <location>
        <position position="367"/>
    </location>
    <ligand>
        <name>Zn(2+)</name>
        <dbReference type="ChEBI" id="CHEBI:29105"/>
        <note>catalytic</note>
    </ligand>
</feature>
<dbReference type="Gene3D" id="3.40.390.10">
    <property type="entry name" value="Collagenase (Catalytic Domain)"/>
    <property type="match status" value="1"/>
</dbReference>
<dbReference type="GO" id="GO:0006508">
    <property type="term" value="P:proteolysis"/>
    <property type="evidence" value="ECO:0007669"/>
    <property type="project" value="UniProtKB-KW"/>
</dbReference>
<feature type="active site" evidence="13">
    <location>
        <position position="368"/>
    </location>
</feature>
<evidence type="ECO:0000256" key="11">
    <source>
        <dbReference type="ARBA" id="ARBA00023157"/>
    </source>
</evidence>
<dbReference type="EC" id="3.4.24.-" evidence="14"/>
<dbReference type="PANTHER" id="PTHR10127:SF891">
    <property type="entry name" value="ZINC METALLOPROTEINASE NAS-29"/>
    <property type="match status" value="1"/>
</dbReference>
<keyword evidence="11" id="KW-1015">Disulfide bond</keyword>